<proteinExistence type="predicted"/>
<name>A0A0P0X9J8_ORYSJ</name>
<protein>
    <submittedName>
        <fullName evidence="2">Uncharacterized protein</fullName>
    </submittedName>
</protein>
<feature type="region of interest" description="Disordered" evidence="1">
    <location>
        <begin position="70"/>
        <end position="90"/>
    </location>
</feature>
<reference evidence="3" key="1">
    <citation type="journal article" date="2005" name="Nature">
        <title>The map-based sequence of the rice genome.</title>
        <authorList>
            <consortium name="International rice genome sequencing project (IRGSP)"/>
            <person name="Matsumoto T."/>
            <person name="Wu J."/>
            <person name="Kanamori H."/>
            <person name="Katayose Y."/>
            <person name="Fujisawa M."/>
            <person name="Namiki N."/>
            <person name="Mizuno H."/>
            <person name="Yamamoto K."/>
            <person name="Antonio B.A."/>
            <person name="Baba T."/>
            <person name="Sakata K."/>
            <person name="Nagamura Y."/>
            <person name="Aoki H."/>
            <person name="Arikawa K."/>
            <person name="Arita K."/>
            <person name="Bito T."/>
            <person name="Chiden Y."/>
            <person name="Fujitsuka N."/>
            <person name="Fukunaka R."/>
            <person name="Hamada M."/>
            <person name="Harada C."/>
            <person name="Hayashi A."/>
            <person name="Hijishita S."/>
            <person name="Honda M."/>
            <person name="Hosokawa S."/>
            <person name="Ichikawa Y."/>
            <person name="Idonuma A."/>
            <person name="Iijima M."/>
            <person name="Ikeda M."/>
            <person name="Ikeno M."/>
            <person name="Ito K."/>
            <person name="Ito S."/>
            <person name="Ito T."/>
            <person name="Ito Y."/>
            <person name="Ito Y."/>
            <person name="Iwabuchi A."/>
            <person name="Kamiya K."/>
            <person name="Karasawa W."/>
            <person name="Kurita K."/>
            <person name="Katagiri S."/>
            <person name="Kikuta A."/>
            <person name="Kobayashi H."/>
            <person name="Kobayashi N."/>
            <person name="Machita K."/>
            <person name="Maehara T."/>
            <person name="Masukawa M."/>
            <person name="Mizubayashi T."/>
            <person name="Mukai Y."/>
            <person name="Nagasaki H."/>
            <person name="Nagata Y."/>
            <person name="Naito S."/>
            <person name="Nakashima M."/>
            <person name="Nakama Y."/>
            <person name="Nakamichi Y."/>
            <person name="Nakamura M."/>
            <person name="Meguro A."/>
            <person name="Negishi M."/>
            <person name="Ohta I."/>
            <person name="Ohta T."/>
            <person name="Okamoto M."/>
            <person name="Ono N."/>
            <person name="Saji S."/>
            <person name="Sakaguchi M."/>
            <person name="Sakai K."/>
            <person name="Shibata M."/>
            <person name="Shimokawa T."/>
            <person name="Song J."/>
            <person name="Takazaki Y."/>
            <person name="Terasawa K."/>
            <person name="Tsugane M."/>
            <person name="Tsuji K."/>
            <person name="Ueda S."/>
            <person name="Waki K."/>
            <person name="Yamagata H."/>
            <person name="Yamamoto M."/>
            <person name="Yamamoto S."/>
            <person name="Yamane H."/>
            <person name="Yoshiki S."/>
            <person name="Yoshihara R."/>
            <person name="Yukawa K."/>
            <person name="Zhong H."/>
            <person name="Yano M."/>
            <person name="Yuan Q."/>
            <person name="Ouyang S."/>
            <person name="Liu J."/>
            <person name="Jones K.M."/>
            <person name="Gansberger K."/>
            <person name="Moffat K."/>
            <person name="Hill J."/>
            <person name="Bera J."/>
            <person name="Fadrosh D."/>
            <person name="Jin S."/>
            <person name="Johri S."/>
            <person name="Kim M."/>
            <person name="Overton L."/>
            <person name="Reardon M."/>
            <person name="Tsitrin T."/>
            <person name="Vuong H."/>
            <person name="Weaver B."/>
            <person name="Ciecko A."/>
            <person name="Tallon L."/>
            <person name="Jackson J."/>
            <person name="Pai G."/>
            <person name="Aken S.V."/>
            <person name="Utterback T."/>
            <person name="Reidmuller S."/>
            <person name="Feldblyum T."/>
            <person name="Hsiao J."/>
            <person name="Zismann V."/>
            <person name="Iobst S."/>
            <person name="de Vazeille A.R."/>
            <person name="Buell C.R."/>
            <person name="Ying K."/>
            <person name="Li Y."/>
            <person name="Lu T."/>
            <person name="Huang Y."/>
            <person name="Zhao Q."/>
            <person name="Feng Q."/>
            <person name="Zhang L."/>
            <person name="Zhu J."/>
            <person name="Weng Q."/>
            <person name="Mu J."/>
            <person name="Lu Y."/>
            <person name="Fan D."/>
            <person name="Liu Y."/>
            <person name="Guan J."/>
            <person name="Zhang Y."/>
            <person name="Yu S."/>
            <person name="Liu X."/>
            <person name="Zhang Y."/>
            <person name="Hong G."/>
            <person name="Han B."/>
            <person name="Choisne N."/>
            <person name="Demange N."/>
            <person name="Orjeda G."/>
            <person name="Samain S."/>
            <person name="Cattolico L."/>
            <person name="Pelletier E."/>
            <person name="Couloux A."/>
            <person name="Segurens B."/>
            <person name="Wincker P."/>
            <person name="D'Hont A."/>
            <person name="Scarpelli C."/>
            <person name="Weissenbach J."/>
            <person name="Salanoubat M."/>
            <person name="Quetier F."/>
            <person name="Yu Y."/>
            <person name="Kim H.R."/>
            <person name="Rambo T."/>
            <person name="Currie J."/>
            <person name="Collura K."/>
            <person name="Luo M."/>
            <person name="Yang T."/>
            <person name="Ammiraju J.S.S."/>
            <person name="Engler F."/>
            <person name="Soderlund C."/>
            <person name="Wing R.A."/>
            <person name="Palmer L.E."/>
            <person name="de la Bastide M."/>
            <person name="Spiegel L."/>
            <person name="Nascimento L."/>
            <person name="Zutavern T."/>
            <person name="O'Shaughnessy A."/>
            <person name="Dike S."/>
            <person name="Dedhia N."/>
            <person name="Preston R."/>
            <person name="Balija V."/>
            <person name="McCombie W.R."/>
            <person name="Chow T."/>
            <person name="Chen H."/>
            <person name="Chung M."/>
            <person name="Chen C."/>
            <person name="Shaw J."/>
            <person name="Wu H."/>
            <person name="Hsiao K."/>
            <person name="Chao Y."/>
            <person name="Chu M."/>
            <person name="Cheng C."/>
            <person name="Hour A."/>
            <person name="Lee P."/>
            <person name="Lin S."/>
            <person name="Lin Y."/>
            <person name="Liou J."/>
            <person name="Liu S."/>
            <person name="Hsing Y."/>
            <person name="Raghuvanshi S."/>
            <person name="Mohanty A."/>
            <person name="Bharti A.K."/>
            <person name="Gaur A."/>
            <person name="Gupta V."/>
            <person name="Kumar D."/>
            <person name="Ravi V."/>
            <person name="Vij S."/>
            <person name="Kapur A."/>
            <person name="Khurana P."/>
            <person name="Khurana P."/>
            <person name="Khurana J.P."/>
            <person name="Tyagi A.K."/>
            <person name="Gaikwad K."/>
            <person name="Singh A."/>
            <person name="Dalal V."/>
            <person name="Srivastava S."/>
            <person name="Dixit A."/>
            <person name="Pal A.K."/>
            <person name="Ghazi I.A."/>
            <person name="Yadav M."/>
            <person name="Pandit A."/>
            <person name="Bhargava A."/>
            <person name="Sureshbabu K."/>
            <person name="Batra K."/>
            <person name="Sharma T.R."/>
            <person name="Mohapatra T."/>
            <person name="Singh N.K."/>
            <person name="Messing J."/>
            <person name="Nelson A.B."/>
            <person name="Fuks G."/>
            <person name="Kavchok S."/>
            <person name="Keizer G."/>
            <person name="Linton E."/>
            <person name="Llaca V."/>
            <person name="Song R."/>
            <person name="Tanyolac B."/>
            <person name="Young S."/>
            <person name="Ho-Il K."/>
            <person name="Hahn J.H."/>
            <person name="Sangsakoo G."/>
            <person name="Vanavichit A."/>
            <person name="de Mattos Luiz.A.T."/>
            <person name="Zimmer P.D."/>
            <person name="Malone G."/>
            <person name="Dellagostin O."/>
            <person name="de Oliveira A.C."/>
            <person name="Bevan M."/>
            <person name="Bancroft I."/>
            <person name="Minx P."/>
            <person name="Cordum H."/>
            <person name="Wilson R."/>
            <person name="Cheng Z."/>
            <person name="Jin W."/>
            <person name="Jiang J."/>
            <person name="Leong S.A."/>
            <person name="Iwama H."/>
            <person name="Gojobori T."/>
            <person name="Itoh T."/>
            <person name="Niimura Y."/>
            <person name="Fujii Y."/>
            <person name="Habara T."/>
            <person name="Sakai H."/>
            <person name="Sato Y."/>
            <person name="Wilson G."/>
            <person name="Kumar K."/>
            <person name="McCouch S."/>
            <person name="Juretic N."/>
            <person name="Hoen D."/>
            <person name="Wright S."/>
            <person name="Bruskiewich R."/>
            <person name="Bureau T."/>
            <person name="Miyao A."/>
            <person name="Hirochika H."/>
            <person name="Nishikawa T."/>
            <person name="Kadowaki K."/>
            <person name="Sugiura M."/>
            <person name="Burr B."/>
            <person name="Sasaki T."/>
        </authorList>
    </citation>
    <scope>NUCLEOTIDE SEQUENCE [LARGE SCALE GENOMIC DNA]</scope>
    <source>
        <strain evidence="3">cv. Nipponbare</strain>
    </source>
</reference>
<gene>
    <name evidence="2" type="primary">P0427D10.126</name>
</gene>
<reference evidence="3" key="2">
    <citation type="journal article" date="2008" name="Nucleic Acids Res.">
        <title>The rice annotation project database (RAP-DB): 2008 update.</title>
        <authorList>
            <consortium name="The rice annotation project (RAP)"/>
        </authorList>
    </citation>
    <scope>GENOME REANNOTATION</scope>
    <source>
        <strain evidence="3">cv. Nipponbare</strain>
    </source>
</reference>
<accession>A0A0P0X9J8</accession>
<feature type="region of interest" description="Disordered" evidence="1">
    <location>
        <begin position="107"/>
        <end position="151"/>
    </location>
</feature>
<evidence type="ECO:0000313" key="3">
    <source>
        <dbReference type="Proteomes" id="UP000000763"/>
    </source>
</evidence>
<evidence type="ECO:0000256" key="1">
    <source>
        <dbReference type="SAM" id="MobiDB-lite"/>
    </source>
</evidence>
<dbReference type="EMBL" id="AP004272">
    <property type="protein sequence ID" value="BAC20054.1"/>
    <property type="molecule type" value="Genomic_DNA"/>
</dbReference>
<sequence>MTPASNSYAPARIIVIIPVLAHHLERSLNHPQPDYHLVGWIERTGHASDRSITNLLGLKQLAMRLELEEEVGDEHDDAAGTRQVEGGVAGDDGVLAGGDAYLSMSDSEWQRTPSMTRAVARGWRRRTDKNAAVPAVGRGAGGGRRTDDEED</sequence>
<evidence type="ECO:0000313" key="2">
    <source>
        <dbReference type="EMBL" id="BAC20054.1"/>
    </source>
</evidence>
<dbReference type="Proteomes" id="UP000000763">
    <property type="component" value="Chromosome 7"/>
</dbReference>
<dbReference type="AlphaFoldDB" id="A0A0P0X9J8"/>
<organism evidence="2 3">
    <name type="scientific">Oryza sativa subsp. japonica</name>
    <name type="common">Rice</name>
    <dbReference type="NCBI Taxonomy" id="39947"/>
    <lineage>
        <taxon>Eukaryota</taxon>
        <taxon>Viridiplantae</taxon>
        <taxon>Streptophyta</taxon>
        <taxon>Embryophyta</taxon>
        <taxon>Tracheophyta</taxon>
        <taxon>Spermatophyta</taxon>
        <taxon>Magnoliopsida</taxon>
        <taxon>Liliopsida</taxon>
        <taxon>Poales</taxon>
        <taxon>Poaceae</taxon>
        <taxon>BOP clade</taxon>
        <taxon>Oryzoideae</taxon>
        <taxon>Oryzeae</taxon>
        <taxon>Oryzinae</taxon>
        <taxon>Oryza</taxon>
        <taxon>Oryza sativa</taxon>
    </lineage>
</organism>